<evidence type="ECO:0000313" key="1">
    <source>
        <dbReference type="EMBL" id="KAK6174986.1"/>
    </source>
</evidence>
<gene>
    <name evidence="1" type="ORF">SNE40_013532</name>
</gene>
<organism evidence="1 2">
    <name type="scientific">Patella caerulea</name>
    <name type="common">Rayed Mediterranean limpet</name>
    <dbReference type="NCBI Taxonomy" id="87958"/>
    <lineage>
        <taxon>Eukaryota</taxon>
        <taxon>Metazoa</taxon>
        <taxon>Spiralia</taxon>
        <taxon>Lophotrochozoa</taxon>
        <taxon>Mollusca</taxon>
        <taxon>Gastropoda</taxon>
        <taxon>Patellogastropoda</taxon>
        <taxon>Patelloidea</taxon>
        <taxon>Patellidae</taxon>
        <taxon>Patella</taxon>
    </lineage>
</organism>
<accession>A0AAN8PNT4</accession>
<proteinExistence type="predicted"/>
<comment type="caution">
    <text evidence="1">The sequence shown here is derived from an EMBL/GenBank/DDBJ whole genome shotgun (WGS) entry which is preliminary data.</text>
</comment>
<protein>
    <submittedName>
        <fullName evidence="1">Uncharacterized protein</fullName>
    </submittedName>
</protein>
<sequence>MKTLKFLSLVAILLTVSFIYFHQYRPNIPSYIHSTSSGKAAAPVHHTTPYIHLTTGRMEAPKHHTKPYIQPTTGRMEALADHTKSYIQPTTGRMEAPTHHQIPSTHPASNHEKFPYFKDIPDMTLTVRMSSTAQKLLEYFYCTMLRSLTLYWSSQLGNLGLILDKESKEDHKFAENLQKYQDQLGVNISVYYEPLPTNKRVLTVSKYRSRGYNRQLYSSFIMDKFISTPIVAWIDTDGKFTTPVTRDNILTGNKLRVKGMNTFQYSWIGHWDNCAEKMIGKRMPSDFMTFFPVYIWRDTITNCRNYILKYLNVSTWEEAYIQVGSQDSGIMSPVNIIMTYAYYFEKGRYDWHIDIGNVDLKKYNKLHLIPGHELTSPDLTPDFHVTLHDKYYKDDKNKVNRQAYCAAVDNTVLNMEQNIKQMCEPFKTNVMWVLFEFCNKVRQEHLTTWCKNKNKYCSSMIKEHYVKTRQLVNKGVYNLDLKKFKMVEEAANFHKIKCQPFL</sequence>
<name>A0AAN8PNT4_PATCE</name>
<evidence type="ECO:0000313" key="2">
    <source>
        <dbReference type="Proteomes" id="UP001347796"/>
    </source>
</evidence>
<reference evidence="1 2" key="1">
    <citation type="submission" date="2024-01" db="EMBL/GenBank/DDBJ databases">
        <title>The genome of the rayed Mediterranean limpet Patella caerulea (Linnaeus, 1758).</title>
        <authorList>
            <person name="Anh-Thu Weber A."/>
            <person name="Halstead-Nussloch G."/>
        </authorList>
    </citation>
    <scope>NUCLEOTIDE SEQUENCE [LARGE SCALE GENOMIC DNA]</scope>
    <source>
        <strain evidence="1">AATW-2023a</strain>
        <tissue evidence="1">Whole specimen</tissue>
    </source>
</reference>
<dbReference type="EMBL" id="JAZGQO010000010">
    <property type="protein sequence ID" value="KAK6174986.1"/>
    <property type="molecule type" value="Genomic_DNA"/>
</dbReference>
<dbReference type="Proteomes" id="UP001347796">
    <property type="component" value="Unassembled WGS sequence"/>
</dbReference>
<dbReference type="AlphaFoldDB" id="A0AAN8PNT4"/>
<keyword evidence="2" id="KW-1185">Reference proteome</keyword>